<dbReference type="PANTHER" id="PTHR30480:SF13">
    <property type="entry name" value="BETA-HEXOSAMINIDASE"/>
    <property type="match status" value="1"/>
</dbReference>
<feature type="region of interest" description="Disordered" evidence="6">
    <location>
        <begin position="1"/>
        <end position="26"/>
    </location>
</feature>
<dbReference type="GO" id="GO:0004563">
    <property type="term" value="F:beta-N-acetylhexosaminidase activity"/>
    <property type="evidence" value="ECO:0007669"/>
    <property type="project" value="UniProtKB-EC"/>
</dbReference>
<sequence length="452" mass="49933">MTTRGPSKQRNVGHPHRPGVAAPSRPRQKSYNARLLITLCALVVLVLAGTFTWQHFFEDEALTPAPGHTPFRHYGSFVARPLTAQQVDKLHHLSAHMSYKQLASLYVARMSLDEELGQLIMVEYDDQYYSPDLDMMISQLHAGGVIMYEFQMMTFDQTKRDIAAMQQHARLPLLISSDEEGGIVHRLTHIYPPRTSALSIYRTGDPNVAAEQGHKVAHDLLALGINVNLAPDVDVALRPDAPDQVTRTFGYTVDSVEKFAGPYMKAMQSDGVAACIKHFPGLGDAAIDAHFGLPVVNRTKEQLYAVELAPFKHFIQSEDMLERPGMIMPTDVLMPAIDPVYPAELSPIFMTDILRNEFGYDGVTLTDALYMKGVEINGKQISMPEAGVLALNAGNDMLLGPTGAGQMIDMLNGLKEALHDGRLAKSRVDEAATRIIALKMERHLMPAEPPQD</sequence>
<feature type="transmembrane region" description="Helical" evidence="7">
    <location>
        <begin position="35"/>
        <end position="56"/>
    </location>
</feature>
<dbReference type="Pfam" id="PF00933">
    <property type="entry name" value="Glyco_hydro_3"/>
    <property type="match status" value="1"/>
</dbReference>
<reference evidence="9" key="1">
    <citation type="submission" date="2020-10" db="EMBL/GenBank/DDBJ databases">
        <title>Taxonomic study of unclassified bacteria belonging to the class Ktedonobacteria.</title>
        <authorList>
            <person name="Yabe S."/>
            <person name="Wang C.M."/>
            <person name="Zheng Y."/>
            <person name="Sakai Y."/>
            <person name="Cavaletti L."/>
            <person name="Monciardini P."/>
            <person name="Donadio S."/>
        </authorList>
    </citation>
    <scope>NUCLEOTIDE SEQUENCE</scope>
    <source>
        <strain evidence="9">ID150040</strain>
    </source>
</reference>
<keyword evidence="4" id="KW-0378">Hydrolase</keyword>
<evidence type="ECO:0000256" key="1">
    <source>
        <dbReference type="ARBA" id="ARBA00001231"/>
    </source>
</evidence>
<dbReference type="InterPro" id="IPR036962">
    <property type="entry name" value="Glyco_hydro_3_N_sf"/>
</dbReference>
<evidence type="ECO:0000256" key="5">
    <source>
        <dbReference type="ARBA" id="ARBA00023295"/>
    </source>
</evidence>
<evidence type="ECO:0000256" key="6">
    <source>
        <dbReference type="SAM" id="MobiDB-lite"/>
    </source>
</evidence>
<dbReference type="SUPFAM" id="SSF51445">
    <property type="entry name" value="(Trans)glycosidases"/>
    <property type="match status" value="1"/>
</dbReference>
<comment type="similarity">
    <text evidence="2">Belongs to the glycosyl hydrolase 3 family.</text>
</comment>
<dbReference type="EC" id="3.2.1.52" evidence="3"/>
<dbReference type="Gene3D" id="3.20.20.300">
    <property type="entry name" value="Glycoside hydrolase, family 3, N-terminal domain"/>
    <property type="match status" value="1"/>
</dbReference>
<evidence type="ECO:0000259" key="8">
    <source>
        <dbReference type="Pfam" id="PF00933"/>
    </source>
</evidence>
<keyword evidence="7" id="KW-0472">Membrane</keyword>
<dbReference type="GO" id="GO:0009254">
    <property type="term" value="P:peptidoglycan turnover"/>
    <property type="evidence" value="ECO:0007669"/>
    <property type="project" value="TreeGrafter"/>
</dbReference>
<organism evidence="9 10">
    <name type="scientific">Reticulibacter mediterranei</name>
    <dbReference type="NCBI Taxonomy" id="2778369"/>
    <lineage>
        <taxon>Bacteria</taxon>
        <taxon>Bacillati</taxon>
        <taxon>Chloroflexota</taxon>
        <taxon>Ktedonobacteria</taxon>
        <taxon>Ktedonobacterales</taxon>
        <taxon>Reticulibacteraceae</taxon>
        <taxon>Reticulibacter</taxon>
    </lineage>
</organism>
<keyword evidence="7" id="KW-0812">Transmembrane</keyword>
<evidence type="ECO:0000256" key="3">
    <source>
        <dbReference type="ARBA" id="ARBA00012663"/>
    </source>
</evidence>
<dbReference type="InterPro" id="IPR050226">
    <property type="entry name" value="NagZ_Beta-hexosaminidase"/>
</dbReference>
<proteinExistence type="inferred from homology"/>
<comment type="catalytic activity">
    <reaction evidence="1">
        <text>Hydrolysis of terminal non-reducing N-acetyl-D-hexosamine residues in N-acetyl-beta-D-hexosaminides.</text>
        <dbReference type="EC" id="3.2.1.52"/>
    </reaction>
</comment>
<keyword evidence="7" id="KW-1133">Transmembrane helix</keyword>
<accession>A0A8J3IJ21</accession>
<dbReference type="AlphaFoldDB" id="A0A8J3IJ21"/>
<dbReference type="GO" id="GO:0005975">
    <property type="term" value="P:carbohydrate metabolic process"/>
    <property type="evidence" value="ECO:0007669"/>
    <property type="project" value="InterPro"/>
</dbReference>
<evidence type="ECO:0000256" key="7">
    <source>
        <dbReference type="SAM" id="Phobius"/>
    </source>
</evidence>
<dbReference type="InterPro" id="IPR017853">
    <property type="entry name" value="GH"/>
</dbReference>
<dbReference type="InterPro" id="IPR001764">
    <property type="entry name" value="Glyco_hydro_3_N"/>
</dbReference>
<evidence type="ECO:0000256" key="4">
    <source>
        <dbReference type="ARBA" id="ARBA00022801"/>
    </source>
</evidence>
<evidence type="ECO:0000313" key="9">
    <source>
        <dbReference type="EMBL" id="GHO93365.1"/>
    </source>
</evidence>
<feature type="domain" description="Glycoside hydrolase family 3 N-terminal" evidence="8">
    <location>
        <begin position="112"/>
        <end position="437"/>
    </location>
</feature>
<gene>
    <name evidence="9" type="ORF">KSF_034130</name>
</gene>
<protein>
    <recommendedName>
        <fullName evidence="3">beta-N-acetylhexosaminidase</fullName>
        <ecNumber evidence="3">3.2.1.52</ecNumber>
    </recommendedName>
</protein>
<dbReference type="EMBL" id="BNJK01000001">
    <property type="protein sequence ID" value="GHO93365.1"/>
    <property type="molecule type" value="Genomic_DNA"/>
</dbReference>
<evidence type="ECO:0000256" key="2">
    <source>
        <dbReference type="ARBA" id="ARBA00005336"/>
    </source>
</evidence>
<keyword evidence="10" id="KW-1185">Reference proteome</keyword>
<dbReference type="PANTHER" id="PTHR30480">
    <property type="entry name" value="BETA-HEXOSAMINIDASE-RELATED"/>
    <property type="match status" value="1"/>
</dbReference>
<dbReference type="RefSeq" id="WP_220204152.1">
    <property type="nucleotide sequence ID" value="NZ_BNJK01000001.1"/>
</dbReference>
<dbReference type="Proteomes" id="UP000597444">
    <property type="component" value="Unassembled WGS sequence"/>
</dbReference>
<comment type="caution">
    <text evidence="9">The sequence shown here is derived from an EMBL/GenBank/DDBJ whole genome shotgun (WGS) entry which is preliminary data.</text>
</comment>
<feature type="compositionally biased region" description="Polar residues" evidence="6">
    <location>
        <begin position="1"/>
        <end position="10"/>
    </location>
</feature>
<name>A0A8J3IJ21_9CHLR</name>
<evidence type="ECO:0000313" key="10">
    <source>
        <dbReference type="Proteomes" id="UP000597444"/>
    </source>
</evidence>
<keyword evidence="5" id="KW-0326">Glycosidase</keyword>